<dbReference type="Gramene" id="RZC81815">
    <property type="protein sequence ID" value="RZC81815"/>
    <property type="gene ID" value="C5167_044407"/>
</dbReference>
<name>A0A4Y7LC92_PAPSO</name>
<protein>
    <submittedName>
        <fullName evidence="1">Uncharacterized protein</fullName>
    </submittedName>
</protein>
<reference evidence="1 2" key="1">
    <citation type="journal article" date="2018" name="Science">
        <title>The opium poppy genome and morphinan production.</title>
        <authorList>
            <person name="Guo L."/>
            <person name="Winzer T."/>
            <person name="Yang X."/>
            <person name="Li Y."/>
            <person name="Ning Z."/>
            <person name="He Z."/>
            <person name="Teodor R."/>
            <person name="Lu Y."/>
            <person name="Bowser T.A."/>
            <person name="Graham I.A."/>
            <person name="Ye K."/>
        </authorList>
    </citation>
    <scope>NUCLEOTIDE SEQUENCE [LARGE SCALE GENOMIC DNA]</scope>
    <source>
        <strain evidence="2">cv. HN1</strain>
        <tissue evidence="1">Leaves</tissue>
    </source>
</reference>
<evidence type="ECO:0000313" key="1">
    <source>
        <dbReference type="EMBL" id="RZC81815.1"/>
    </source>
</evidence>
<dbReference type="Proteomes" id="UP000316621">
    <property type="component" value="Chromosome 10"/>
</dbReference>
<evidence type="ECO:0000313" key="2">
    <source>
        <dbReference type="Proteomes" id="UP000316621"/>
    </source>
</evidence>
<keyword evidence="2" id="KW-1185">Reference proteome</keyword>
<organism evidence="1 2">
    <name type="scientific">Papaver somniferum</name>
    <name type="common">Opium poppy</name>
    <dbReference type="NCBI Taxonomy" id="3469"/>
    <lineage>
        <taxon>Eukaryota</taxon>
        <taxon>Viridiplantae</taxon>
        <taxon>Streptophyta</taxon>
        <taxon>Embryophyta</taxon>
        <taxon>Tracheophyta</taxon>
        <taxon>Spermatophyta</taxon>
        <taxon>Magnoliopsida</taxon>
        <taxon>Ranunculales</taxon>
        <taxon>Papaveraceae</taxon>
        <taxon>Papaveroideae</taxon>
        <taxon>Papaver</taxon>
    </lineage>
</organism>
<sequence length="127" mass="15044">MEEMKKMEKKEAQLEIKIGPGSYLDARGNNKWYQRAIDAVKQFTWIFYAVVKVIYESGEEEHRFVEEWIVLNLKKRRLLMLYSLSRRRGGNLYCEIGSLIFHGGEVLIYSIKMVKFTAEELSRIMDL</sequence>
<gene>
    <name evidence="1" type="ORF">C5167_044407</name>
</gene>
<proteinExistence type="predicted"/>
<dbReference type="EMBL" id="CM010724">
    <property type="protein sequence ID" value="RZC81815.1"/>
    <property type="molecule type" value="Genomic_DNA"/>
</dbReference>
<dbReference type="AlphaFoldDB" id="A0A4Y7LC92"/>
<accession>A0A4Y7LC92</accession>